<keyword evidence="5" id="KW-1133">Transmembrane helix</keyword>
<evidence type="ECO:0000313" key="10">
    <source>
        <dbReference type="Proteomes" id="UP000801492"/>
    </source>
</evidence>
<comment type="subcellular location">
    <subcellularLocation>
        <location evidence="1">Nucleus</location>
    </subcellularLocation>
</comment>
<dbReference type="Pfam" id="PF08170">
    <property type="entry name" value="POPLD"/>
    <property type="match status" value="1"/>
</dbReference>
<dbReference type="GO" id="GO:0001682">
    <property type="term" value="P:tRNA 5'-leader removal"/>
    <property type="evidence" value="ECO:0007669"/>
    <property type="project" value="InterPro"/>
</dbReference>
<dbReference type="InterPro" id="IPR055079">
    <property type="entry name" value="POP1_C"/>
</dbReference>
<dbReference type="GO" id="GO:0000172">
    <property type="term" value="C:ribonuclease MRP complex"/>
    <property type="evidence" value="ECO:0007669"/>
    <property type="project" value="InterPro"/>
</dbReference>
<dbReference type="InterPro" id="IPR039182">
    <property type="entry name" value="Pop1"/>
</dbReference>
<protein>
    <submittedName>
        <fullName evidence="9">Uncharacterized protein</fullName>
    </submittedName>
</protein>
<feature type="coiled-coil region" evidence="4">
    <location>
        <begin position="642"/>
        <end position="680"/>
    </location>
</feature>
<proteinExistence type="predicted"/>
<gene>
    <name evidence="9" type="ORF">ILUMI_23127</name>
</gene>
<feature type="domain" description="Pop1 N-terminal" evidence="6">
    <location>
        <begin position="26"/>
        <end position="97"/>
    </location>
</feature>
<keyword evidence="5" id="KW-0472">Membrane</keyword>
<evidence type="ECO:0000259" key="6">
    <source>
        <dbReference type="Pfam" id="PF06978"/>
    </source>
</evidence>
<dbReference type="PANTHER" id="PTHR22731:SF3">
    <property type="entry name" value="RIBONUCLEASES P_MRP PROTEIN SUBUNIT POP1"/>
    <property type="match status" value="1"/>
</dbReference>
<feature type="domain" description="Pop1 N-terminal" evidence="6">
    <location>
        <begin position="99"/>
        <end position="174"/>
    </location>
</feature>
<keyword evidence="3" id="KW-0539">Nucleus</keyword>
<feature type="domain" description="POP1 C-terminal" evidence="8">
    <location>
        <begin position="595"/>
        <end position="761"/>
    </location>
</feature>
<name>A0A8K0FX28_IGNLU</name>
<evidence type="ECO:0000259" key="8">
    <source>
        <dbReference type="Pfam" id="PF22770"/>
    </source>
</evidence>
<evidence type="ECO:0000256" key="3">
    <source>
        <dbReference type="ARBA" id="ARBA00023242"/>
    </source>
</evidence>
<evidence type="ECO:0000256" key="4">
    <source>
        <dbReference type="SAM" id="Coils"/>
    </source>
</evidence>
<feature type="transmembrane region" description="Helical" evidence="5">
    <location>
        <begin position="715"/>
        <end position="736"/>
    </location>
</feature>
<dbReference type="PANTHER" id="PTHR22731">
    <property type="entry name" value="RIBONUCLEASES P/MRP PROTEIN SUBUNIT POP1"/>
    <property type="match status" value="1"/>
</dbReference>
<dbReference type="EMBL" id="VTPC01090567">
    <property type="protein sequence ID" value="KAF2883050.1"/>
    <property type="molecule type" value="Genomic_DNA"/>
</dbReference>
<feature type="domain" description="POPLD" evidence="7">
    <location>
        <begin position="459"/>
        <end position="548"/>
    </location>
</feature>
<dbReference type="Pfam" id="PF22770">
    <property type="entry name" value="POP1_C"/>
    <property type="match status" value="1"/>
</dbReference>
<dbReference type="OrthoDB" id="442863at2759"/>
<dbReference type="Pfam" id="PF06978">
    <property type="entry name" value="POP1_N"/>
    <property type="match status" value="2"/>
</dbReference>
<accession>A0A8K0FX28</accession>
<sequence>MSEELQYDSSLGGSQTLHSKVNLLQFTSARIKEIQAMKASLQETTSTKLIFQRLPKHMRRRVMSHNAKRLPRRLREIHLKQLQKSGLSTQLKKSTRRYRRRPANLLSEYARRQRTQTWLETHIWHAKRFHMINKWGYRLADRPCDKAFRACYRASTKHCLVQDISYFACVEISGPRETLINGFKTICDCTIGLSIGAKAFIRGNREGQTVLFRNTGDFKKAIGTVYFHWEPRYQEKVESECALWIWIHAAFYSEALDVLMDCFKLEIDNQNTEVYSNKLLHIVLRELKNNLNRFRLTGPLSTAVLRNTLQMVSLEDTNSVWFKHYLSDPSNLENYRRQCDYWKNIESVVASELSPHSIFCLIVNDPRHNLPKTKTKAVLEPPEVRNVEVPDNIAYGPIWNANVRSDVKNNKLSNAKFAELRSQLLVPGSSLEKVENVIPVMLIQRPGNRNNKYIGYGSGWDLIVPSGWGNTFWMSLVMWGGRAGGLRESNSIRFESGRNLFLEPDTQAGLKEEKEIQEACENRYFSLPPNKRPNYTTFGAIEPFRINWKRLVSEWDSMPADDCFVLREKKILAHIQELLASRTKHSKQLHYNKNCIVPIRLKLTTGGVIKRFARIYLADPSDLLTDKVLKEPLHKDPNKAIRKEVRSTHKKLLKRLRKQRKNAKKKQKMLTQNLKDLESYKEKMRKLWLPELNQSLRNLCSRQTIGYVTVGDFSFTQAGGCAVGYIALGAILALLSKPIKNRVLVRNIASRQYRLANLDIII</sequence>
<dbReference type="Proteomes" id="UP000801492">
    <property type="component" value="Unassembled WGS sequence"/>
</dbReference>
<reference evidence="9" key="1">
    <citation type="submission" date="2019-08" db="EMBL/GenBank/DDBJ databases">
        <title>The genome of the North American firefly Photinus pyralis.</title>
        <authorList>
            <consortium name="Photinus pyralis genome working group"/>
            <person name="Fallon T.R."/>
            <person name="Sander Lower S.E."/>
            <person name="Weng J.-K."/>
        </authorList>
    </citation>
    <scope>NUCLEOTIDE SEQUENCE</scope>
    <source>
        <strain evidence="9">TRF0915ILg1</strain>
        <tissue evidence="9">Whole body</tissue>
    </source>
</reference>
<evidence type="ECO:0000259" key="7">
    <source>
        <dbReference type="Pfam" id="PF08170"/>
    </source>
</evidence>
<keyword evidence="5" id="KW-0812">Transmembrane</keyword>
<comment type="caution">
    <text evidence="9">The sequence shown here is derived from an EMBL/GenBank/DDBJ whole genome shotgun (WGS) entry which is preliminary data.</text>
</comment>
<evidence type="ECO:0000256" key="2">
    <source>
        <dbReference type="ARBA" id="ARBA00022694"/>
    </source>
</evidence>
<dbReference type="GO" id="GO:0005655">
    <property type="term" value="C:nucleolar ribonuclease P complex"/>
    <property type="evidence" value="ECO:0007669"/>
    <property type="project" value="InterPro"/>
</dbReference>
<dbReference type="InterPro" id="IPR009723">
    <property type="entry name" value="Pop1_N"/>
</dbReference>
<keyword evidence="10" id="KW-1185">Reference proteome</keyword>
<evidence type="ECO:0000256" key="5">
    <source>
        <dbReference type="SAM" id="Phobius"/>
    </source>
</evidence>
<keyword evidence="2" id="KW-0819">tRNA processing</keyword>
<organism evidence="9 10">
    <name type="scientific">Ignelater luminosus</name>
    <name type="common">Cucubano</name>
    <name type="synonym">Pyrophorus luminosus</name>
    <dbReference type="NCBI Taxonomy" id="2038154"/>
    <lineage>
        <taxon>Eukaryota</taxon>
        <taxon>Metazoa</taxon>
        <taxon>Ecdysozoa</taxon>
        <taxon>Arthropoda</taxon>
        <taxon>Hexapoda</taxon>
        <taxon>Insecta</taxon>
        <taxon>Pterygota</taxon>
        <taxon>Neoptera</taxon>
        <taxon>Endopterygota</taxon>
        <taxon>Coleoptera</taxon>
        <taxon>Polyphaga</taxon>
        <taxon>Elateriformia</taxon>
        <taxon>Elateroidea</taxon>
        <taxon>Elateridae</taxon>
        <taxon>Agrypninae</taxon>
        <taxon>Pyrophorini</taxon>
        <taxon>Ignelater</taxon>
    </lineage>
</organism>
<evidence type="ECO:0000313" key="9">
    <source>
        <dbReference type="EMBL" id="KAF2883050.1"/>
    </source>
</evidence>
<dbReference type="AlphaFoldDB" id="A0A8K0FX28"/>
<evidence type="ECO:0000256" key="1">
    <source>
        <dbReference type="ARBA" id="ARBA00004123"/>
    </source>
</evidence>
<keyword evidence="4" id="KW-0175">Coiled coil</keyword>
<dbReference type="InterPro" id="IPR012590">
    <property type="entry name" value="POPLD_dom"/>
</dbReference>